<comment type="caution">
    <text evidence="5">The sequence shown here is derived from an EMBL/GenBank/DDBJ whole genome shotgun (WGS) entry which is preliminary data.</text>
</comment>
<evidence type="ECO:0000256" key="2">
    <source>
        <dbReference type="ARBA" id="ARBA00022729"/>
    </source>
</evidence>
<evidence type="ECO:0000256" key="4">
    <source>
        <dbReference type="SAM" id="Phobius"/>
    </source>
</evidence>
<sequence>MKQNFILGFILASVFVIMAMGVWKILPKQRVEEAANIGLGTRKISIVTSFYPLYFFASELGGDRSDVKNITPAGVEPHDYEPTARDVIDIQNSNLLILNGGGFEAWGAKIKGELSNDNVKVVEAGEGLFVNNDPHVWLSPEVAKSMIKNILLGMIKSDPENEAYYTRNMINLVERLEKLQKDYVSGLMTCQSRDVVVSHEAFEYLAKEFNLEQIAISGLSPEEEPSTKKLVEISKFIKEKGIKYIFFETLVSPKLAETIANEVGAKTLVLNPLEGLSEDEQGKKNYFTIMEDNLANLRIALECQ</sequence>
<dbReference type="EMBL" id="LCFK01000026">
    <property type="protein sequence ID" value="KKS93135.1"/>
    <property type="molecule type" value="Genomic_DNA"/>
</dbReference>
<proteinExistence type="inferred from homology"/>
<evidence type="ECO:0000313" key="5">
    <source>
        <dbReference type="EMBL" id="KKS93135.1"/>
    </source>
</evidence>
<keyword evidence="1 3" id="KW-0813">Transport</keyword>
<dbReference type="Proteomes" id="UP000033980">
    <property type="component" value="Unassembled WGS sequence"/>
</dbReference>
<reference evidence="5 6" key="1">
    <citation type="journal article" date="2015" name="Nature">
        <title>rRNA introns, odd ribosomes, and small enigmatic genomes across a large radiation of phyla.</title>
        <authorList>
            <person name="Brown C.T."/>
            <person name="Hug L.A."/>
            <person name="Thomas B.C."/>
            <person name="Sharon I."/>
            <person name="Castelle C.J."/>
            <person name="Singh A."/>
            <person name="Wilkins M.J."/>
            <person name="Williams K.H."/>
            <person name="Banfield J.F."/>
        </authorList>
    </citation>
    <scope>NUCLEOTIDE SEQUENCE [LARGE SCALE GENOMIC DNA]</scope>
</reference>
<dbReference type="GO" id="GO:0030001">
    <property type="term" value="P:metal ion transport"/>
    <property type="evidence" value="ECO:0007669"/>
    <property type="project" value="InterPro"/>
</dbReference>
<feature type="transmembrane region" description="Helical" evidence="4">
    <location>
        <begin position="6"/>
        <end position="26"/>
    </location>
</feature>
<keyword evidence="2" id="KW-0732">Signal</keyword>
<dbReference type="PANTHER" id="PTHR42953:SF8">
    <property type="entry name" value="ZINT DOMAIN-CONTAINING PROTEIN"/>
    <property type="match status" value="1"/>
</dbReference>
<dbReference type="PATRIC" id="fig|1618390.3.peg.553"/>
<dbReference type="AlphaFoldDB" id="A0A0G1D5H9"/>
<dbReference type="InterPro" id="IPR006129">
    <property type="entry name" value="AdhesinB"/>
</dbReference>
<dbReference type="InterPro" id="IPR006127">
    <property type="entry name" value="ZnuA-like"/>
</dbReference>
<keyword evidence="4" id="KW-1133">Transmembrane helix</keyword>
<dbReference type="Gene3D" id="3.40.50.1980">
    <property type="entry name" value="Nitrogenase molybdenum iron protein domain"/>
    <property type="match status" value="2"/>
</dbReference>
<accession>A0A0G1D5H9</accession>
<dbReference type="PANTHER" id="PTHR42953">
    <property type="entry name" value="HIGH-AFFINITY ZINC UPTAKE SYSTEM PROTEIN ZNUA-RELATED"/>
    <property type="match status" value="1"/>
</dbReference>
<keyword evidence="4" id="KW-0812">Transmembrane</keyword>
<protein>
    <submittedName>
        <fullName evidence="5">ABC-type metal ion transporter, periplasmic subunit</fullName>
    </submittedName>
</protein>
<gene>
    <name evidence="5" type="ORF">UV68_C0026G0008</name>
</gene>
<comment type="similarity">
    <text evidence="3">Belongs to the bacterial solute-binding protein 9 family.</text>
</comment>
<organism evidence="5 6">
    <name type="scientific">Candidatus Collierbacteria bacterium GW2011_GWC2_43_12</name>
    <dbReference type="NCBI Taxonomy" id="1618390"/>
    <lineage>
        <taxon>Bacteria</taxon>
        <taxon>Candidatus Collieribacteriota</taxon>
    </lineage>
</organism>
<evidence type="ECO:0000256" key="1">
    <source>
        <dbReference type="ARBA" id="ARBA00022448"/>
    </source>
</evidence>
<evidence type="ECO:0000313" key="6">
    <source>
        <dbReference type="Proteomes" id="UP000033980"/>
    </source>
</evidence>
<evidence type="ECO:0000256" key="3">
    <source>
        <dbReference type="RuleBase" id="RU003512"/>
    </source>
</evidence>
<dbReference type="Pfam" id="PF01297">
    <property type="entry name" value="ZnuA"/>
    <property type="match status" value="1"/>
</dbReference>
<dbReference type="SUPFAM" id="SSF53807">
    <property type="entry name" value="Helical backbone' metal receptor"/>
    <property type="match status" value="1"/>
</dbReference>
<dbReference type="GO" id="GO:0046872">
    <property type="term" value="F:metal ion binding"/>
    <property type="evidence" value="ECO:0007669"/>
    <property type="project" value="InterPro"/>
</dbReference>
<dbReference type="PRINTS" id="PR00690">
    <property type="entry name" value="ADHESNFAMILY"/>
</dbReference>
<dbReference type="GO" id="GO:0007155">
    <property type="term" value="P:cell adhesion"/>
    <property type="evidence" value="ECO:0007669"/>
    <property type="project" value="InterPro"/>
</dbReference>
<name>A0A0G1D5H9_9BACT</name>
<keyword evidence="4" id="KW-0472">Membrane</keyword>
<dbReference type="PRINTS" id="PR00691">
    <property type="entry name" value="ADHESINB"/>
</dbReference>
<dbReference type="InterPro" id="IPR006128">
    <property type="entry name" value="Lipoprotein_PsaA-like"/>
</dbReference>
<dbReference type="InterPro" id="IPR050492">
    <property type="entry name" value="Bact_metal-bind_prot9"/>
</dbReference>